<evidence type="ECO:0000256" key="3">
    <source>
        <dbReference type="ARBA" id="ARBA00022692"/>
    </source>
</evidence>
<dbReference type="Proteomes" id="UP001224083">
    <property type="component" value="Unassembled WGS sequence"/>
</dbReference>
<protein>
    <submittedName>
        <fullName evidence="8">DNA internalization-related competence protein ComEC/Rec2</fullName>
    </submittedName>
</protein>
<reference evidence="8 9" key="1">
    <citation type="submission" date="2022-12" db="EMBL/GenBank/DDBJ databases">
        <title>Genome sequence of Pasteurellaceae Bisgaard Taxon 45.</title>
        <authorList>
            <person name="Foggin C."/>
            <person name="Rosen L.E."/>
            <person name="Henton M."/>
            <person name="Buys A."/>
            <person name="Floyd T."/>
            <person name="Turner A.D."/>
            <person name="Tarbin J."/>
            <person name="Lloyd A.S."/>
            <person name="Chaitezvi C."/>
            <person name="Ellis R.J."/>
            <person name="Roberts H.C."/>
            <person name="Dastjerdi A."/>
            <person name="Nunez A."/>
            <person name="Van Vliet A.H."/>
            <person name="Steinbach F."/>
        </authorList>
    </citation>
    <scope>NUCLEOTIDE SEQUENCE [LARGE SCALE GENOMIC DNA]</scope>
    <source>
        <strain evidence="8 9">VF20HR</strain>
    </source>
</reference>
<dbReference type="Pfam" id="PF00753">
    <property type="entry name" value="Lactamase_B"/>
    <property type="match status" value="1"/>
</dbReference>
<dbReference type="CDD" id="cd07731">
    <property type="entry name" value="ComA-like_MBL-fold"/>
    <property type="match status" value="1"/>
</dbReference>
<sequence>MKSPLLSMCVVIILSACSLLWLPEYLLVCWRVTLFISSLLLVSMIMCVVCGKAHWVSPLVLLLCCVGLLGYIHDQARQALSHADTVAQLSRKVETEFKIIEVLQQKNAQIFVVSTQLQPQQAKQNIILQWQGQEKPQLGERWKGELRVRPISSRLNIGGFDKQQWYFAKGITAYATVKHAVKINEASSWREKWLQEALKQTSTLDYQGLLLALAFGERAWLPAALWQTYQKTNTAHLIAISGLHIGLSMGIGYLFMRVIQFVLPLKWVTPTLPILAGLLFAGFYAQLAGFTVPTSRAFFALAVVFLLRLWRQCYGGWQLLLLVVALLLLANPLIVLSRSFWLSVSAVSALMIWYQIFPLSLLHWRGKSLAESPWRRWRWMISLLHLQLGLLWLFTPVQLLLFEGIALTSFIANMISVPLYSFVFVPLVLFALITQGAFSSWSMANAVAEYVTRFLMLFQSHWVAVSQQQSLCLIAILAISFMLSVWYVYDFKKDTTKGYFYVPDFFHLDVTRQLNPRVKWKIYLMTITISLYCFLRVLYTSVSSPIWRLDTLDVGQGLANLIVINGKGLLYDTGASWRGGSMAELEILPYLKREGIELDWVILSHDDNDHVGGAGTILKHYPQAKLMTASSQHYGKNDRTFCVAGKNWTWQHLTIKALSPKRNVTRAKNSDSCVLLISDGTYQLLLTGDADIAAEKQFVDKLGPLDVLQVGHHGSKTSTGYELLYQTRPKIALISSGRWNPWHFPHTQVIQRLQRYQVKMYNTAELGQIRLLFHNTHIEIQTARTDFSPWYSRLIGLQPK</sequence>
<dbReference type="PROSITE" id="PS51257">
    <property type="entry name" value="PROKAR_LIPOPROTEIN"/>
    <property type="match status" value="1"/>
</dbReference>
<name>A0ABT9KFW6_9PAST</name>
<keyword evidence="2" id="KW-1003">Cell membrane</keyword>
<feature type="transmembrane region" description="Helical" evidence="6">
    <location>
        <begin position="235"/>
        <end position="255"/>
    </location>
</feature>
<dbReference type="NCBIfam" id="TIGR00361">
    <property type="entry name" value="ComEC_Rec2"/>
    <property type="match status" value="1"/>
</dbReference>
<evidence type="ECO:0000259" key="7">
    <source>
        <dbReference type="SMART" id="SM00849"/>
    </source>
</evidence>
<feature type="transmembrane region" description="Helical" evidence="6">
    <location>
        <begin position="376"/>
        <end position="394"/>
    </location>
</feature>
<dbReference type="NCBIfam" id="TIGR00360">
    <property type="entry name" value="ComEC_N-term"/>
    <property type="match status" value="1"/>
</dbReference>
<dbReference type="InterPro" id="IPR001279">
    <property type="entry name" value="Metallo-B-lactamas"/>
</dbReference>
<evidence type="ECO:0000256" key="4">
    <source>
        <dbReference type="ARBA" id="ARBA00022989"/>
    </source>
</evidence>
<keyword evidence="9" id="KW-1185">Reference proteome</keyword>
<organism evidence="8 9">
    <name type="scientific">Bisgaard Taxon 45</name>
    <dbReference type="NCBI Taxonomy" id="304289"/>
    <lineage>
        <taxon>Bacteria</taxon>
        <taxon>Pseudomonadati</taxon>
        <taxon>Pseudomonadota</taxon>
        <taxon>Gammaproteobacteria</taxon>
        <taxon>Pasteurellales</taxon>
        <taxon>Pasteurellaceae</taxon>
    </lineage>
</organism>
<gene>
    <name evidence="8" type="ORF">O7M46_08300</name>
</gene>
<dbReference type="InterPro" id="IPR004797">
    <property type="entry name" value="Competence_ComEC/Rec2"/>
</dbReference>
<feature type="transmembrane region" description="Helical" evidence="6">
    <location>
        <begin position="28"/>
        <end position="48"/>
    </location>
</feature>
<feature type="transmembrane region" description="Helical" evidence="6">
    <location>
        <begin position="522"/>
        <end position="539"/>
    </location>
</feature>
<keyword evidence="5 6" id="KW-0472">Membrane</keyword>
<dbReference type="EMBL" id="JAQAHH010000009">
    <property type="protein sequence ID" value="MDP9500960.1"/>
    <property type="molecule type" value="Genomic_DNA"/>
</dbReference>
<evidence type="ECO:0000256" key="1">
    <source>
        <dbReference type="ARBA" id="ARBA00004651"/>
    </source>
</evidence>
<evidence type="ECO:0000256" key="5">
    <source>
        <dbReference type="ARBA" id="ARBA00023136"/>
    </source>
</evidence>
<dbReference type="InterPro" id="IPR052159">
    <property type="entry name" value="Competence_DNA_uptake"/>
</dbReference>
<keyword evidence="4 6" id="KW-1133">Transmembrane helix</keyword>
<dbReference type="InterPro" id="IPR035681">
    <property type="entry name" value="ComA-like_MBL"/>
</dbReference>
<accession>A0ABT9KFW6</accession>
<evidence type="ECO:0000256" key="6">
    <source>
        <dbReference type="SAM" id="Phobius"/>
    </source>
</evidence>
<feature type="transmembrane region" description="Helical" evidence="6">
    <location>
        <begin position="468"/>
        <end position="489"/>
    </location>
</feature>
<evidence type="ECO:0000256" key="2">
    <source>
        <dbReference type="ARBA" id="ARBA00022475"/>
    </source>
</evidence>
<proteinExistence type="predicted"/>
<evidence type="ECO:0000313" key="8">
    <source>
        <dbReference type="EMBL" id="MDP9500960.1"/>
    </source>
</evidence>
<comment type="subcellular location">
    <subcellularLocation>
        <location evidence="1">Cell membrane</location>
        <topology evidence="1">Multi-pass membrane protein</topology>
    </subcellularLocation>
</comment>
<dbReference type="Pfam" id="PF13567">
    <property type="entry name" value="DUF4131"/>
    <property type="match status" value="1"/>
</dbReference>
<dbReference type="Pfam" id="PF03772">
    <property type="entry name" value="Competence"/>
    <property type="match status" value="1"/>
</dbReference>
<dbReference type="PANTHER" id="PTHR30619:SF1">
    <property type="entry name" value="RECOMBINATION PROTEIN 2"/>
    <property type="match status" value="1"/>
</dbReference>
<dbReference type="PANTHER" id="PTHR30619">
    <property type="entry name" value="DNA INTERNALIZATION/COMPETENCE PROTEIN COMEC/REC2"/>
    <property type="match status" value="1"/>
</dbReference>
<dbReference type="Gene3D" id="3.60.15.10">
    <property type="entry name" value="Ribonuclease Z/Hydroxyacylglutathione hydrolase-like"/>
    <property type="match status" value="1"/>
</dbReference>
<feature type="transmembrane region" description="Helical" evidence="6">
    <location>
        <begin position="340"/>
        <end position="364"/>
    </location>
</feature>
<dbReference type="SUPFAM" id="SSF56281">
    <property type="entry name" value="Metallo-hydrolase/oxidoreductase"/>
    <property type="match status" value="1"/>
</dbReference>
<dbReference type="SMART" id="SM00849">
    <property type="entry name" value="Lactamase_B"/>
    <property type="match status" value="1"/>
</dbReference>
<keyword evidence="3 6" id="KW-0812">Transmembrane</keyword>
<evidence type="ECO:0000313" key="9">
    <source>
        <dbReference type="Proteomes" id="UP001224083"/>
    </source>
</evidence>
<dbReference type="InterPro" id="IPR025405">
    <property type="entry name" value="DUF4131"/>
</dbReference>
<dbReference type="InterPro" id="IPR004477">
    <property type="entry name" value="ComEC_N"/>
</dbReference>
<feature type="transmembrane region" description="Helical" evidence="6">
    <location>
        <begin position="317"/>
        <end position="334"/>
    </location>
</feature>
<dbReference type="InterPro" id="IPR036866">
    <property type="entry name" value="RibonucZ/Hydroxyglut_hydro"/>
</dbReference>
<feature type="domain" description="Metallo-beta-lactamase" evidence="7">
    <location>
        <begin position="556"/>
        <end position="738"/>
    </location>
</feature>
<feature type="transmembrane region" description="Helical" evidence="6">
    <location>
        <begin position="5"/>
        <end position="22"/>
    </location>
</feature>
<feature type="transmembrane region" description="Helical" evidence="6">
    <location>
        <begin position="55"/>
        <end position="72"/>
    </location>
</feature>
<feature type="transmembrane region" description="Helical" evidence="6">
    <location>
        <begin position="293"/>
        <end position="310"/>
    </location>
</feature>
<comment type="caution">
    <text evidence="8">The sequence shown here is derived from an EMBL/GenBank/DDBJ whole genome shotgun (WGS) entry which is preliminary data.</text>
</comment>